<reference evidence="6" key="1">
    <citation type="submission" date="2023-01" db="EMBL/GenBank/DDBJ databases">
        <title>Metagenome sequencing of chrysophaentin producing Chrysophaeum taylorii.</title>
        <authorList>
            <person name="Davison J."/>
            <person name="Bewley C."/>
        </authorList>
    </citation>
    <scope>NUCLEOTIDE SEQUENCE</scope>
    <source>
        <strain evidence="6">NIES-1699</strain>
    </source>
</reference>
<dbReference type="InterPro" id="IPR017850">
    <property type="entry name" value="Alkaline_phosphatase_core_sf"/>
</dbReference>
<keyword evidence="1" id="KW-0479">Metal-binding</keyword>
<organism evidence="6 7">
    <name type="scientific">Chrysophaeum taylorii</name>
    <dbReference type="NCBI Taxonomy" id="2483200"/>
    <lineage>
        <taxon>Eukaryota</taxon>
        <taxon>Sar</taxon>
        <taxon>Stramenopiles</taxon>
        <taxon>Ochrophyta</taxon>
        <taxon>Pelagophyceae</taxon>
        <taxon>Pelagomonadales</taxon>
        <taxon>Pelagomonadaceae</taxon>
        <taxon>Chrysophaeum</taxon>
    </lineage>
</organism>
<dbReference type="InterPro" id="IPR000917">
    <property type="entry name" value="Sulfatase_N"/>
</dbReference>
<dbReference type="GO" id="GO:0008484">
    <property type="term" value="F:sulfuric ester hydrolase activity"/>
    <property type="evidence" value="ECO:0007669"/>
    <property type="project" value="InterPro"/>
</dbReference>
<dbReference type="Gene3D" id="3.40.720.10">
    <property type="entry name" value="Alkaline Phosphatase, subunit A"/>
    <property type="match status" value="1"/>
</dbReference>
<evidence type="ECO:0000313" key="7">
    <source>
        <dbReference type="Proteomes" id="UP001230188"/>
    </source>
</evidence>
<accession>A0AAD7XIF7</accession>
<dbReference type="EMBL" id="JAQMWT010000370">
    <property type="protein sequence ID" value="KAJ8602724.1"/>
    <property type="molecule type" value="Genomic_DNA"/>
</dbReference>
<keyword evidence="2" id="KW-0106">Calcium</keyword>
<dbReference type="Proteomes" id="UP001230188">
    <property type="component" value="Unassembled WGS sequence"/>
</dbReference>
<dbReference type="SUPFAM" id="SSF53649">
    <property type="entry name" value="Alkaline phosphatase-like"/>
    <property type="match status" value="1"/>
</dbReference>
<keyword evidence="3" id="KW-0325">Glycoprotein</keyword>
<dbReference type="InterPro" id="IPR047115">
    <property type="entry name" value="ARSB"/>
</dbReference>
<keyword evidence="7" id="KW-1185">Reference proteome</keyword>
<feature type="chain" id="PRO_5042006722" description="Sulfatase N-terminal domain-containing protein" evidence="4">
    <location>
        <begin position="17"/>
        <end position="510"/>
    </location>
</feature>
<sequence length="510" mass="56686">MIARVWWWLVVGRCAGVVHIVHVVVDDVGWGNVGFHGNSEVETPTLDGLARSGLELERLYAHKFCSPSRCALQTGFAPIHVNVENVDPSVRNPSDPEGGYQGIPVSMVGIGEKLREKGYRTHAVGKWDVGMATNKHHPRHRGFESWLGYWHHSNDYWSYEEGSCGSTSMRDLWEYNATHDGPAVREGYEDEVLRAEAVRLVQMHDPREPLFLLWAPHLTHAPLEVPREVERLFLSIDDVERRRMAAMVSLLDTEIGTLVAALQPSLWKDTLLVVHSDNGGEIIFAGSCGGSNWPLRGGKFSNFEGGIRVVGLVNGGALGRRGKFDGLVGVWDWYATYCAIAGADPGNATRDSTNLWPVLRMGGDAPRTELVIGDSSALGYNAQGQTLVGGLLWRNGTALYKLLLGAANKRYLIDQDVRAGPLFPNRSALAPQLYFRRCGRTAETGCLFDVIRDETEDNNIAPQRPDIFYAMLRRASEFRLYSPNRGDEDPMACARARAYGNYWGPWINLI</sequence>
<dbReference type="GO" id="GO:0046872">
    <property type="term" value="F:metal ion binding"/>
    <property type="evidence" value="ECO:0007669"/>
    <property type="project" value="UniProtKB-KW"/>
</dbReference>
<evidence type="ECO:0000256" key="3">
    <source>
        <dbReference type="ARBA" id="ARBA00023180"/>
    </source>
</evidence>
<dbReference type="PANTHER" id="PTHR10342:SF274">
    <property type="entry name" value="ARYLSULFATASE B"/>
    <property type="match status" value="1"/>
</dbReference>
<feature type="signal peptide" evidence="4">
    <location>
        <begin position="1"/>
        <end position="16"/>
    </location>
</feature>
<name>A0AAD7XIF7_9STRA</name>
<keyword evidence="4" id="KW-0732">Signal</keyword>
<comment type="caution">
    <text evidence="6">The sequence shown here is derived from an EMBL/GenBank/DDBJ whole genome shotgun (WGS) entry which is preliminary data.</text>
</comment>
<evidence type="ECO:0000313" key="6">
    <source>
        <dbReference type="EMBL" id="KAJ8602724.1"/>
    </source>
</evidence>
<dbReference type="Pfam" id="PF00884">
    <property type="entry name" value="Sulfatase"/>
    <property type="match status" value="1"/>
</dbReference>
<feature type="domain" description="Sulfatase N-terminal" evidence="5">
    <location>
        <begin position="19"/>
        <end position="342"/>
    </location>
</feature>
<evidence type="ECO:0000259" key="5">
    <source>
        <dbReference type="Pfam" id="PF00884"/>
    </source>
</evidence>
<proteinExistence type="predicted"/>
<evidence type="ECO:0000256" key="4">
    <source>
        <dbReference type="SAM" id="SignalP"/>
    </source>
</evidence>
<protein>
    <recommendedName>
        <fullName evidence="5">Sulfatase N-terminal domain-containing protein</fullName>
    </recommendedName>
</protein>
<evidence type="ECO:0000256" key="2">
    <source>
        <dbReference type="ARBA" id="ARBA00022837"/>
    </source>
</evidence>
<dbReference type="Gene3D" id="3.30.1120.10">
    <property type="match status" value="1"/>
</dbReference>
<dbReference type="PANTHER" id="PTHR10342">
    <property type="entry name" value="ARYLSULFATASE"/>
    <property type="match status" value="1"/>
</dbReference>
<gene>
    <name evidence="6" type="ORF">CTAYLR_003776</name>
</gene>
<evidence type="ECO:0000256" key="1">
    <source>
        <dbReference type="ARBA" id="ARBA00022723"/>
    </source>
</evidence>
<dbReference type="AlphaFoldDB" id="A0AAD7XIF7"/>